<evidence type="ECO:0000313" key="2">
    <source>
        <dbReference type="EMBL" id="KAJ9638605.1"/>
    </source>
</evidence>
<dbReference type="EMBL" id="JAPDRN010000020">
    <property type="protein sequence ID" value="KAJ9638605.1"/>
    <property type="molecule type" value="Genomic_DNA"/>
</dbReference>
<dbReference type="InterPro" id="IPR051616">
    <property type="entry name" value="Cul2-RING_E3_ligase_SR"/>
</dbReference>
<dbReference type="PANTHER" id="PTHR46224">
    <property type="entry name" value="ANKYRIN REPEAT FAMILY PROTEIN"/>
    <property type="match status" value="1"/>
</dbReference>
<evidence type="ECO:0000256" key="1">
    <source>
        <dbReference type="PROSITE-ProRule" id="PRU00023"/>
    </source>
</evidence>
<comment type="caution">
    <text evidence="2">The sequence shown here is derived from an EMBL/GenBank/DDBJ whole genome shotgun (WGS) entry which is preliminary data.</text>
</comment>
<evidence type="ECO:0008006" key="4">
    <source>
        <dbReference type="Google" id="ProtNLM"/>
    </source>
</evidence>
<keyword evidence="1" id="KW-0040">ANK repeat</keyword>
<dbReference type="PROSITE" id="PS50297">
    <property type="entry name" value="ANK_REP_REGION"/>
    <property type="match status" value="2"/>
</dbReference>
<dbReference type="InterPro" id="IPR036770">
    <property type="entry name" value="Ankyrin_rpt-contain_sf"/>
</dbReference>
<dbReference type="Proteomes" id="UP001172681">
    <property type="component" value="Unassembled WGS sequence"/>
</dbReference>
<name>A0AA38Y7T7_9EURO</name>
<proteinExistence type="predicted"/>
<dbReference type="Pfam" id="PF12796">
    <property type="entry name" value="Ank_2"/>
    <property type="match status" value="1"/>
</dbReference>
<protein>
    <recommendedName>
        <fullName evidence="4">Ankyrin repeat protein</fullName>
    </recommendedName>
</protein>
<dbReference type="Pfam" id="PF00023">
    <property type="entry name" value="Ank"/>
    <property type="match status" value="1"/>
</dbReference>
<dbReference type="InterPro" id="IPR002110">
    <property type="entry name" value="Ankyrin_rpt"/>
</dbReference>
<accession>A0AA38Y7T7</accession>
<feature type="repeat" description="ANK" evidence="1">
    <location>
        <begin position="178"/>
        <end position="207"/>
    </location>
</feature>
<dbReference type="AlphaFoldDB" id="A0AA38Y7T7"/>
<feature type="repeat" description="ANK" evidence="1">
    <location>
        <begin position="128"/>
        <end position="157"/>
    </location>
</feature>
<dbReference type="SUPFAM" id="SSF48403">
    <property type="entry name" value="Ankyrin repeat"/>
    <property type="match status" value="1"/>
</dbReference>
<keyword evidence="3" id="KW-1185">Reference proteome</keyword>
<dbReference type="Gene3D" id="1.25.40.20">
    <property type="entry name" value="Ankyrin repeat-containing domain"/>
    <property type="match status" value="2"/>
</dbReference>
<reference evidence="2" key="1">
    <citation type="submission" date="2022-10" db="EMBL/GenBank/DDBJ databases">
        <title>Culturing micro-colonial fungi from biological soil crusts in the Mojave desert and describing Neophaeococcomyces mojavensis, and introducing the new genera and species Taxawa tesnikishii.</title>
        <authorList>
            <person name="Kurbessoian T."/>
            <person name="Stajich J.E."/>
        </authorList>
    </citation>
    <scope>NUCLEOTIDE SEQUENCE</scope>
    <source>
        <strain evidence="2">TK_35</strain>
    </source>
</reference>
<dbReference type="SMART" id="SM00248">
    <property type="entry name" value="ANK"/>
    <property type="match status" value="4"/>
</dbReference>
<dbReference type="PROSITE" id="PS50088">
    <property type="entry name" value="ANK_REPEAT"/>
    <property type="match status" value="2"/>
</dbReference>
<sequence length="219" mass="24423">MPSYGSFSSAEVMETAVKNEDLFAIIDLLNQGIKPTKHEFVNAVEQKSYSILELFLDDGYELNEPLRDDYPPPLAVAISDPSLTKWLLQRGADPNARCRFDITPLSIAAQEASLKVIEILMEFGASTSYGQPLHYAVRYDRPDNIIQYLIHAGALVNQLMFQTHLPSFYHFKHLGLGTPLHEAAHQKSKRIIRLLLRNGADPNIADTLGLLPLNGGLLL</sequence>
<dbReference type="PANTHER" id="PTHR46224:SF64">
    <property type="entry name" value="IQ MOTIF AND ANKYRIN REPEAT DOMAIN-CONTAINING PROTEIN 1"/>
    <property type="match status" value="1"/>
</dbReference>
<gene>
    <name evidence="2" type="ORF">H2204_004081</name>
</gene>
<organism evidence="2 3">
    <name type="scientific">Knufia peltigerae</name>
    <dbReference type="NCBI Taxonomy" id="1002370"/>
    <lineage>
        <taxon>Eukaryota</taxon>
        <taxon>Fungi</taxon>
        <taxon>Dikarya</taxon>
        <taxon>Ascomycota</taxon>
        <taxon>Pezizomycotina</taxon>
        <taxon>Eurotiomycetes</taxon>
        <taxon>Chaetothyriomycetidae</taxon>
        <taxon>Chaetothyriales</taxon>
        <taxon>Trichomeriaceae</taxon>
        <taxon>Knufia</taxon>
    </lineage>
</organism>
<evidence type="ECO:0000313" key="3">
    <source>
        <dbReference type="Proteomes" id="UP001172681"/>
    </source>
</evidence>